<evidence type="ECO:0000256" key="1">
    <source>
        <dbReference type="SAM" id="Coils"/>
    </source>
</evidence>
<proteinExistence type="predicted"/>
<feature type="transmembrane region" description="Helical" evidence="2">
    <location>
        <begin position="130"/>
        <end position="146"/>
    </location>
</feature>
<name>A0A1F7GAT4_9BACT</name>
<feature type="transmembrane region" description="Helical" evidence="2">
    <location>
        <begin position="6"/>
        <end position="26"/>
    </location>
</feature>
<evidence type="ECO:0000313" key="4">
    <source>
        <dbReference type="Proteomes" id="UP000178372"/>
    </source>
</evidence>
<accession>A0A1F7GAT4</accession>
<organism evidence="3 4">
    <name type="scientific">Candidatus Roizmanbacteria bacterium RIFCSPHIGHO2_01_FULL_39_12b</name>
    <dbReference type="NCBI Taxonomy" id="1802030"/>
    <lineage>
        <taxon>Bacteria</taxon>
        <taxon>Candidatus Roizmaniibacteriota</taxon>
    </lineage>
</organism>
<feature type="transmembrane region" description="Helical" evidence="2">
    <location>
        <begin position="90"/>
        <end position="118"/>
    </location>
</feature>
<dbReference type="Proteomes" id="UP000178372">
    <property type="component" value="Unassembled WGS sequence"/>
</dbReference>
<gene>
    <name evidence="3" type="ORF">A2690_00985</name>
</gene>
<evidence type="ECO:0000256" key="2">
    <source>
        <dbReference type="SAM" id="Phobius"/>
    </source>
</evidence>
<feature type="coiled-coil region" evidence="1">
    <location>
        <begin position="146"/>
        <end position="180"/>
    </location>
</feature>
<feature type="transmembrane region" description="Helical" evidence="2">
    <location>
        <begin position="33"/>
        <end position="50"/>
    </location>
</feature>
<evidence type="ECO:0000313" key="3">
    <source>
        <dbReference type="EMBL" id="OGK16013.1"/>
    </source>
</evidence>
<reference evidence="3 4" key="1">
    <citation type="journal article" date="2016" name="Nat. Commun.">
        <title>Thousands of microbial genomes shed light on interconnected biogeochemical processes in an aquifer system.</title>
        <authorList>
            <person name="Anantharaman K."/>
            <person name="Brown C.T."/>
            <person name="Hug L.A."/>
            <person name="Sharon I."/>
            <person name="Castelle C.J."/>
            <person name="Probst A.J."/>
            <person name="Thomas B.C."/>
            <person name="Singh A."/>
            <person name="Wilkins M.J."/>
            <person name="Karaoz U."/>
            <person name="Brodie E.L."/>
            <person name="Williams K.H."/>
            <person name="Hubbard S.S."/>
            <person name="Banfield J.F."/>
        </authorList>
    </citation>
    <scope>NUCLEOTIDE SEQUENCE [LARGE SCALE GENOMIC DNA]</scope>
</reference>
<dbReference type="AlphaFoldDB" id="A0A1F7GAT4"/>
<comment type="caution">
    <text evidence="3">The sequence shown here is derived from an EMBL/GenBank/DDBJ whole genome shotgun (WGS) entry which is preliminary data.</text>
</comment>
<protein>
    <submittedName>
        <fullName evidence="3">Uncharacterized protein</fullName>
    </submittedName>
</protein>
<keyword evidence="1" id="KW-0175">Coiled coil</keyword>
<feature type="transmembrane region" description="Helical" evidence="2">
    <location>
        <begin position="62"/>
        <end position="83"/>
    </location>
</feature>
<keyword evidence="2" id="KW-0472">Membrane</keyword>
<keyword evidence="2" id="KW-0812">Transmembrane</keyword>
<sequence>MNTKISAIVVSFATAFVYLMTILPATKIYVSRFFIFYFLFTLGGVIYYQWSHKHKTPTHTTNQFVFLLSITALLWVGITGWYFSPFFYLLYLIGVLYAFIFSPFVTLAFVSMLCLLFLPNVGSIDLSFDIVTLLSLFSMVPLTFYLQREYLRLKESEKKVLILERENQKYKNKVEEVLANRITRVAVDLKQPVNDIKQTLSFLRKTETTPKTVKYLKKMQGLVENALIQLETFETSTTGRKLVHTRNK</sequence>
<keyword evidence="2" id="KW-1133">Transmembrane helix</keyword>
<dbReference type="EMBL" id="MFZF01000022">
    <property type="protein sequence ID" value="OGK16013.1"/>
    <property type="molecule type" value="Genomic_DNA"/>
</dbReference>